<dbReference type="eggNOG" id="ENOG50330XF">
    <property type="taxonomic scope" value="Bacteria"/>
</dbReference>
<evidence type="ECO:0000256" key="3">
    <source>
        <dbReference type="ARBA" id="ARBA00022795"/>
    </source>
</evidence>
<keyword evidence="3" id="KW-1005">Bacterial flagellum biogenesis</keyword>
<comment type="similarity">
    <text evidence="6">Belongs to the bacillales FliT family.</text>
</comment>
<comment type="function">
    <text evidence="5">May act as an export chaperone for the filament capping protein FliD.</text>
</comment>
<comment type="subcellular location">
    <subcellularLocation>
        <location evidence="1">Cytoplasm</location>
        <location evidence="1">Cytosol</location>
    </subcellularLocation>
</comment>
<dbReference type="PATRIC" id="fig|866895.3.peg.3108"/>
<dbReference type="EMBL" id="HE717023">
    <property type="protein sequence ID" value="CCG46417.1"/>
    <property type="molecule type" value="Genomic_DNA"/>
</dbReference>
<evidence type="ECO:0000313" key="8">
    <source>
        <dbReference type="EMBL" id="CCG46417.1"/>
    </source>
</evidence>
<reference evidence="8 9" key="1">
    <citation type="journal article" date="2013" name="Environ. Microbiol.">
        <title>Chloride and organic osmolytes: a hybrid strategy to cope with elevated salinities by the moderately halophilic, chloride-dependent bacterium Halobacillus halophilus.</title>
        <authorList>
            <person name="Saum S.H."/>
            <person name="Pfeiffer F."/>
            <person name="Palm P."/>
            <person name="Rampp M."/>
            <person name="Schuster S.C."/>
            <person name="Muller V."/>
            <person name="Oesterhelt D."/>
        </authorList>
    </citation>
    <scope>NUCLEOTIDE SEQUENCE [LARGE SCALE GENOMIC DNA]</scope>
    <source>
        <strain evidence="9">ATCC 35676 / DSM 2266 / JCM 20832 / KCTC 3685 / LMG 17431 / NBRC 102448 / NCIMB 2269</strain>
    </source>
</reference>
<evidence type="ECO:0000313" key="9">
    <source>
        <dbReference type="Proteomes" id="UP000007397"/>
    </source>
</evidence>
<dbReference type="Pfam" id="PF05400">
    <property type="entry name" value="FliT"/>
    <property type="match status" value="1"/>
</dbReference>
<keyword evidence="8" id="KW-0966">Cell projection</keyword>
<keyword evidence="9" id="KW-1185">Reference proteome</keyword>
<keyword evidence="4" id="KW-0143">Chaperone</keyword>
<proteinExistence type="inferred from homology"/>
<evidence type="ECO:0000256" key="6">
    <source>
        <dbReference type="ARBA" id="ARBA00093785"/>
    </source>
</evidence>
<keyword evidence="8" id="KW-0969">Cilium</keyword>
<dbReference type="KEGG" id="hhd:HBHAL_4076"/>
<gene>
    <name evidence="8" type="primary">fliT</name>
    <name evidence="8" type="ordered locus">HBHAL_4076</name>
</gene>
<dbReference type="RefSeq" id="WP_014644306.1">
    <property type="nucleotide sequence ID" value="NC_017668.1"/>
</dbReference>
<organism evidence="8 9">
    <name type="scientific">Halobacillus halophilus (strain ATCC 35676 / DSM 2266 / JCM 20832 / KCTC 3685 / LMG 17431 / NBRC 102448 / NCIMB 2269)</name>
    <name type="common">Sporosarcina halophila</name>
    <dbReference type="NCBI Taxonomy" id="866895"/>
    <lineage>
        <taxon>Bacteria</taxon>
        <taxon>Bacillati</taxon>
        <taxon>Bacillota</taxon>
        <taxon>Bacilli</taxon>
        <taxon>Bacillales</taxon>
        <taxon>Bacillaceae</taxon>
        <taxon>Halobacillus</taxon>
    </lineage>
</organism>
<accession>I0JQJ7</accession>
<name>I0JQJ7_HALH3</name>
<protein>
    <recommendedName>
        <fullName evidence="7">Flagellar protein FliT</fullName>
    </recommendedName>
</protein>
<dbReference type="AlphaFoldDB" id="I0JQJ7"/>
<dbReference type="Proteomes" id="UP000007397">
    <property type="component" value="Chromosome"/>
</dbReference>
<evidence type="ECO:0000256" key="5">
    <source>
        <dbReference type="ARBA" id="ARBA00093765"/>
    </source>
</evidence>
<evidence type="ECO:0000256" key="2">
    <source>
        <dbReference type="ARBA" id="ARBA00022490"/>
    </source>
</evidence>
<dbReference type="InterPro" id="IPR008622">
    <property type="entry name" value="FliT"/>
</dbReference>
<keyword evidence="2" id="KW-0963">Cytoplasm</keyword>
<evidence type="ECO:0000256" key="1">
    <source>
        <dbReference type="ARBA" id="ARBA00004514"/>
    </source>
</evidence>
<dbReference type="STRING" id="866895.HBHAL_4076"/>
<evidence type="ECO:0000256" key="4">
    <source>
        <dbReference type="ARBA" id="ARBA00023186"/>
    </source>
</evidence>
<sequence length="117" mass="13870">MDVWKQFYDLTQQLYEKVHETVTEKNRAEMVAYVEGILAERSALLHKLPQPESEGERALIADVLQKDIKINQKLEFLFEGLKRDMRNMKKQKSSKQRYANPYQSVSNYDGMYVDHKK</sequence>
<evidence type="ECO:0000256" key="7">
    <source>
        <dbReference type="ARBA" id="ARBA00093797"/>
    </source>
</evidence>
<keyword evidence="8" id="KW-0282">Flagellum</keyword>
<dbReference type="HOGENOM" id="CLU_165941_0_0_9"/>